<accession>A0A438D4I2</accession>
<reference evidence="2 3" key="1">
    <citation type="journal article" date="2018" name="PLoS Genet.">
        <title>Population sequencing reveals clonal diversity and ancestral inbreeding in the grapevine cultivar Chardonnay.</title>
        <authorList>
            <person name="Roach M.J."/>
            <person name="Johnson D.L."/>
            <person name="Bohlmann J."/>
            <person name="van Vuuren H.J."/>
            <person name="Jones S.J."/>
            <person name="Pretorius I.S."/>
            <person name="Schmidt S.A."/>
            <person name="Borneman A.R."/>
        </authorList>
    </citation>
    <scope>NUCLEOTIDE SEQUENCE [LARGE SCALE GENOMIC DNA]</scope>
    <source>
        <strain evidence="3">cv. Chardonnay</strain>
        <tissue evidence="2">Leaf</tissue>
    </source>
</reference>
<dbReference type="Proteomes" id="UP000288805">
    <property type="component" value="Unassembled WGS sequence"/>
</dbReference>
<feature type="compositionally biased region" description="Acidic residues" evidence="1">
    <location>
        <begin position="57"/>
        <end position="67"/>
    </location>
</feature>
<evidence type="ECO:0000313" key="2">
    <source>
        <dbReference type="EMBL" id="RVW30375.1"/>
    </source>
</evidence>
<proteinExistence type="predicted"/>
<comment type="caution">
    <text evidence="2">The sequence shown here is derived from an EMBL/GenBank/DDBJ whole genome shotgun (WGS) entry which is preliminary data.</text>
</comment>
<dbReference type="AlphaFoldDB" id="A0A438D4I2"/>
<sequence length="67" mass="7858">MQALLYETKRLKEENEVLHLQVSSLGHPRSRQPRSHRTNSKQNEEASYLGNAKFLSDEQEMQSEERS</sequence>
<dbReference type="EMBL" id="QGNW01001800">
    <property type="protein sequence ID" value="RVW30375.1"/>
    <property type="molecule type" value="Genomic_DNA"/>
</dbReference>
<organism evidence="2 3">
    <name type="scientific">Vitis vinifera</name>
    <name type="common">Grape</name>
    <dbReference type="NCBI Taxonomy" id="29760"/>
    <lineage>
        <taxon>Eukaryota</taxon>
        <taxon>Viridiplantae</taxon>
        <taxon>Streptophyta</taxon>
        <taxon>Embryophyta</taxon>
        <taxon>Tracheophyta</taxon>
        <taxon>Spermatophyta</taxon>
        <taxon>Magnoliopsida</taxon>
        <taxon>eudicotyledons</taxon>
        <taxon>Gunneridae</taxon>
        <taxon>Pentapetalae</taxon>
        <taxon>rosids</taxon>
        <taxon>Vitales</taxon>
        <taxon>Vitaceae</taxon>
        <taxon>Viteae</taxon>
        <taxon>Vitis</taxon>
    </lineage>
</organism>
<feature type="region of interest" description="Disordered" evidence="1">
    <location>
        <begin position="21"/>
        <end position="67"/>
    </location>
</feature>
<gene>
    <name evidence="2" type="ORF">CK203_097898</name>
</gene>
<evidence type="ECO:0000256" key="1">
    <source>
        <dbReference type="SAM" id="MobiDB-lite"/>
    </source>
</evidence>
<protein>
    <submittedName>
        <fullName evidence="2">Uncharacterized protein</fullName>
    </submittedName>
</protein>
<name>A0A438D4I2_VITVI</name>
<feature type="compositionally biased region" description="Basic residues" evidence="1">
    <location>
        <begin position="28"/>
        <end position="39"/>
    </location>
</feature>
<evidence type="ECO:0000313" key="3">
    <source>
        <dbReference type="Proteomes" id="UP000288805"/>
    </source>
</evidence>